<organism evidence="6 7">
    <name type="scientific">Mariniblastus fucicola</name>
    <dbReference type="NCBI Taxonomy" id="980251"/>
    <lineage>
        <taxon>Bacteria</taxon>
        <taxon>Pseudomonadati</taxon>
        <taxon>Planctomycetota</taxon>
        <taxon>Planctomycetia</taxon>
        <taxon>Pirellulales</taxon>
        <taxon>Pirellulaceae</taxon>
        <taxon>Mariniblastus</taxon>
    </lineage>
</organism>
<feature type="domain" description="Glycosyl transferase family 1" evidence="4">
    <location>
        <begin position="249"/>
        <end position="413"/>
    </location>
</feature>
<evidence type="ECO:0000256" key="2">
    <source>
        <dbReference type="ARBA" id="ARBA00022676"/>
    </source>
</evidence>
<dbReference type="PANTHER" id="PTHR12526">
    <property type="entry name" value="GLYCOSYLTRANSFERASE"/>
    <property type="match status" value="1"/>
</dbReference>
<comment type="similarity">
    <text evidence="1">Belongs to the glycosyltransferase group 1 family. Glycosyltransferase 4 subfamily.</text>
</comment>
<dbReference type="InterPro" id="IPR028098">
    <property type="entry name" value="Glyco_trans_4-like_N"/>
</dbReference>
<dbReference type="PANTHER" id="PTHR12526:SF640">
    <property type="entry name" value="COLANIC ACID BIOSYNTHESIS GLYCOSYLTRANSFERASE WCAL-RELATED"/>
    <property type="match status" value="1"/>
</dbReference>
<dbReference type="SUPFAM" id="SSF53756">
    <property type="entry name" value="UDP-Glycosyltransferase/glycogen phosphorylase"/>
    <property type="match status" value="1"/>
</dbReference>
<feature type="domain" description="Glycosyltransferase subfamily 4-like N-terminal" evidence="5">
    <location>
        <begin position="159"/>
        <end position="235"/>
    </location>
</feature>
<dbReference type="Gene3D" id="3.40.50.2000">
    <property type="entry name" value="Glycogen Phosphorylase B"/>
    <property type="match status" value="2"/>
</dbReference>
<accession>A0A5B9P7D4</accession>
<evidence type="ECO:0000259" key="5">
    <source>
        <dbReference type="Pfam" id="PF13439"/>
    </source>
</evidence>
<dbReference type="KEGG" id="mff:MFFC18_09580"/>
<dbReference type="Proteomes" id="UP000322214">
    <property type="component" value="Chromosome"/>
</dbReference>
<name>A0A5B9P7D4_9BACT</name>
<reference evidence="6 7" key="1">
    <citation type="submission" date="2019-08" db="EMBL/GenBank/DDBJ databases">
        <title>Deep-cultivation of Planctomycetes and their phenomic and genomic characterization uncovers novel biology.</title>
        <authorList>
            <person name="Wiegand S."/>
            <person name="Jogler M."/>
            <person name="Boedeker C."/>
            <person name="Pinto D."/>
            <person name="Vollmers J."/>
            <person name="Rivas-Marin E."/>
            <person name="Kohn T."/>
            <person name="Peeters S.H."/>
            <person name="Heuer A."/>
            <person name="Rast P."/>
            <person name="Oberbeckmann S."/>
            <person name="Bunk B."/>
            <person name="Jeske O."/>
            <person name="Meyerdierks A."/>
            <person name="Storesund J.E."/>
            <person name="Kallscheuer N."/>
            <person name="Luecker S."/>
            <person name="Lage O.M."/>
            <person name="Pohl T."/>
            <person name="Merkel B.J."/>
            <person name="Hornburger P."/>
            <person name="Mueller R.-W."/>
            <person name="Bruemmer F."/>
            <person name="Labrenz M."/>
            <person name="Spormann A.M."/>
            <person name="Op den Camp H."/>
            <person name="Overmann J."/>
            <person name="Amann R."/>
            <person name="Jetten M.S.M."/>
            <person name="Mascher T."/>
            <person name="Medema M.H."/>
            <person name="Devos D.P."/>
            <person name="Kaster A.-K."/>
            <person name="Ovreas L."/>
            <person name="Rohde M."/>
            <person name="Galperin M.Y."/>
            <person name="Jogler C."/>
        </authorList>
    </citation>
    <scope>NUCLEOTIDE SEQUENCE [LARGE SCALE GENOMIC DNA]</scope>
    <source>
        <strain evidence="6 7">FC18</strain>
    </source>
</reference>
<dbReference type="Pfam" id="PF13439">
    <property type="entry name" value="Glyco_transf_4"/>
    <property type="match status" value="1"/>
</dbReference>
<dbReference type="RefSeq" id="WP_075081872.1">
    <property type="nucleotide sequence ID" value="NZ_CP042912.1"/>
</dbReference>
<evidence type="ECO:0000259" key="4">
    <source>
        <dbReference type="Pfam" id="PF00534"/>
    </source>
</evidence>
<evidence type="ECO:0000256" key="3">
    <source>
        <dbReference type="ARBA" id="ARBA00022679"/>
    </source>
</evidence>
<sequence length="449" mass="50343">MSAIDDKPKIVYLTAGAGGMFCGSCMHDNALSRSLQKTGWDIQLIPTYTPIRTDEQDASVDQVFFGGINVFLQQKIPFFRWIPASLDRFLDNPKLIRRVTAKAMDTDARTLGKLAVSMLKGAHGNQRKEVLRICKWLSMTQPRLMIFSNILIGGCIEEIKKQLGLPVVVTLQGDDVFLDSLQDPFRTQALARIEQIGKHVDAFIVHSEFYRDYISEYLKLDPSKFHVTPLGLELDDFHAFRELPTIESDEDLTIGYLARLAPEKGLHHLVDAFIEVKKDPKFDSLKLRIAGWLGPQNTEYAETQFAKLKDAGLDSHYEYLGSIERVQKLDFLRSLDMFSVPTEFLEPKALYALEALAAGVPVIAPDHGAFPELSRSTNGMRLFAARDVQSLKKAIESLSLDAELRLELGQRGQGRVFEDRNATVMARRTGEVLVRVLEKSSASVSPSVL</sequence>
<keyword evidence="3 6" id="KW-0808">Transferase</keyword>
<dbReference type="STRING" id="980251.GCA_001642875_01982"/>
<dbReference type="OrthoDB" id="9802525at2"/>
<evidence type="ECO:0000313" key="7">
    <source>
        <dbReference type="Proteomes" id="UP000322214"/>
    </source>
</evidence>
<protein>
    <submittedName>
        <fullName evidence="6">GDP-mannose-dependent alpha-(1-6)-phosphatidylinositol monomannoside mannosyltransferase</fullName>
    </submittedName>
</protein>
<dbReference type="EMBL" id="CP042912">
    <property type="protein sequence ID" value="QEG21105.1"/>
    <property type="molecule type" value="Genomic_DNA"/>
</dbReference>
<keyword evidence="7" id="KW-1185">Reference proteome</keyword>
<dbReference type="InterPro" id="IPR001296">
    <property type="entry name" value="Glyco_trans_1"/>
</dbReference>
<gene>
    <name evidence="6" type="primary">pimB_2</name>
    <name evidence="6" type="ORF">MFFC18_09580</name>
</gene>
<evidence type="ECO:0000256" key="1">
    <source>
        <dbReference type="ARBA" id="ARBA00009481"/>
    </source>
</evidence>
<dbReference type="CDD" id="cd03801">
    <property type="entry name" value="GT4_PimA-like"/>
    <property type="match status" value="1"/>
</dbReference>
<dbReference type="AlphaFoldDB" id="A0A5B9P7D4"/>
<keyword evidence="2 6" id="KW-0328">Glycosyltransferase</keyword>
<evidence type="ECO:0000313" key="6">
    <source>
        <dbReference type="EMBL" id="QEG21105.1"/>
    </source>
</evidence>
<proteinExistence type="inferred from homology"/>
<dbReference type="GO" id="GO:0016757">
    <property type="term" value="F:glycosyltransferase activity"/>
    <property type="evidence" value="ECO:0007669"/>
    <property type="project" value="UniProtKB-KW"/>
</dbReference>
<dbReference type="Pfam" id="PF00534">
    <property type="entry name" value="Glycos_transf_1"/>
    <property type="match status" value="1"/>
</dbReference>